<accession>A0AAX6F824</accession>
<dbReference type="AlphaFoldDB" id="A0AAX6F824"/>
<dbReference type="GO" id="GO:0072546">
    <property type="term" value="C:EMC complex"/>
    <property type="evidence" value="ECO:0007669"/>
    <property type="project" value="InterPro"/>
</dbReference>
<evidence type="ECO:0000313" key="2">
    <source>
        <dbReference type="EMBL" id="KAJ6812161.1"/>
    </source>
</evidence>
<reference evidence="2" key="2">
    <citation type="submission" date="2023-04" db="EMBL/GenBank/DDBJ databases">
        <authorList>
            <person name="Bruccoleri R.E."/>
            <person name="Oakeley E.J."/>
            <person name="Faust A.-M."/>
            <person name="Dessus-Babus S."/>
            <person name="Altorfer M."/>
            <person name="Burckhardt D."/>
            <person name="Oertli M."/>
            <person name="Naumann U."/>
            <person name="Petersen F."/>
            <person name="Wong J."/>
        </authorList>
    </citation>
    <scope>NUCLEOTIDE SEQUENCE</scope>
    <source>
        <strain evidence="2">GSM-AAB239-AS_SAM_17_03QT</strain>
        <tissue evidence="2">Leaf</tissue>
    </source>
</reference>
<evidence type="ECO:0000313" key="3">
    <source>
        <dbReference type="EMBL" id="KAJ6820655.1"/>
    </source>
</evidence>
<dbReference type="EMBL" id="JANAVB010031344">
    <property type="protein sequence ID" value="KAJ6812161.1"/>
    <property type="molecule type" value="Genomic_DNA"/>
</dbReference>
<protein>
    <submittedName>
        <fullName evidence="2">ER membrane protein complex subunit 8/9-like protein</fullName>
    </submittedName>
</protein>
<reference evidence="2" key="1">
    <citation type="journal article" date="2023" name="GigaByte">
        <title>Genome assembly of the bearded iris, Iris pallida Lam.</title>
        <authorList>
            <person name="Bruccoleri R.E."/>
            <person name="Oakeley E.J."/>
            <person name="Faust A.M.E."/>
            <person name="Altorfer M."/>
            <person name="Dessus-Babus S."/>
            <person name="Burckhardt D."/>
            <person name="Oertli M."/>
            <person name="Naumann U."/>
            <person name="Petersen F."/>
            <person name="Wong J."/>
        </authorList>
    </citation>
    <scope>NUCLEOTIDE SEQUENCE</scope>
    <source>
        <strain evidence="2">GSM-AAB239-AS_SAM_17_03QT</strain>
    </source>
</reference>
<name>A0AAX6F824_IRIPA</name>
<keyword evidence="4" id="KW-1185">Reference proteome</keyword>
<evidence type="ECO:0000256" key="1">
    <source>
        <dbReference type="SAM" id="MobiDB-lite"/>
    </source>
</evidence>
<dbReference type="EMBL" id="JANAVB010025399">
    <property type="protein sequence ID" value="KAJ6820655.1"/>
    <property type="molecule type" value="Genomic_DNA"/>
</dbReference>
<gene>
    <name evidence="2" type="ORF">M6B38_150120</name>
    <name evidence="3" type="ORF">M6B38_396105</name>
</gene>
<evidence type="ECO:0000313" key="4">
    <source>
        <dbReference type="Proteomes" id="UP001140949"/>
    </source>
</evidence>
<proteinExistence type="predicted"/>
<comment type="caution">
    <text evidence="2">The sequence shown here is derived from an EMBL/GenBank/DDBJ whole genome shotgun (WGS) entry which is preliminary data.</text>
</comment>
<feature type="region of interest" description="Disordered" evidence="1">
    <location>
        <begin position="83"/>
        <end position="131"/>
    </location>
</feature>
<organism evidence="2 4">
    <name type="scientific">Iris pallida</name>
    <name type="common">Sweet iris</name>
    <dbReference type="NCBI Taxonomy" id="29817"/>
    <lineage>
        <taxon>Eukaryota</taxon>
        <taxon>Viridiplantae</taxon>
        <taxon>Streptophyta</taxon>
        <taxon>Embryophyta</taxon>
        <taxon>Tracheophyta</taxon>
        <taxon>Spermatophyta</taxon>
        <taxon>Magnoliopsida</taxon>
        <taxon>Liliopsida</taxon>
        <taxon>Asparagales</taxon>
        <taxon>Iridaceae</taxon>
        <taxon>Iridoideae</taxon>
        <taxon>Irideae</taxon>
        <taxon>Iris</taxon>
    </lineage>
</organism>
<dbReference type="Proteomes" id="UP001140949">
    <property type="component" value="Unassembled WGS sequence"/>
</dbReference>
<sequence>MGIECKYEVSQTAYIKLVLHALKHRHTSVNGLLLGRLLDSSSAECHFASAAVDLIPRRRGDFSSKLGDDSFRRAGVRRDHRIHTPATPSHLPSRVSCRSGSPPTPAGFSLRTRGPVRSAQPSIDVESRRRSPSRASCTHSVLVACPAEACLHRRRCRAAVANWAIRDSTEITVSPAKDHRQV</sequence>
<dbReference type="Pfam" id="PF03665">
    <property type="entry name" value="UPF0172"/>
    <property type="match status" value="1"/>
</dbReference>
<dbReference type="InterPro" id="IPR005366">
    <property type="entry name" value="EMC8/9"/>
</dbReference>